<keyword evidence="2" id="KW-0614">Plasmid</keyword>
<dbReference type="AlphaFoldDB" id="A0A0P0L3M4"/>
<evidence type="ECO:0000259" key="1">
    <source>
        <dbReference type="Pfam" id="PF01464"/>
    </source>
</evidence>
<dbReference type="EMBL" id="KP726894">
    <property type="protein sequence ID" value="ALK43880.1"/>
    <property type="molecule type" value="Genomic_DNA"/>
</dbReference>
<protein>
    <recommendedName>
        <fullName evidence="1">Transglycosylase SLT domain-containing protein</fullName>
    </recommendedName>
</protein>
<dbReference type="SUPFAM" id="SSF53955">
    <property type="entry name" value="Lysozyme-like"/>
    <property type="match status" value="1"/>
</dbReference>
<dbReference type="InterPro" id="IPR023346">
    <property type="entry name" value="Lysozyme-like_dom_sf"/>
</dbReference>
<accession>A0A0P0L3M4</accession>
<dbReference type="InterPro" id="IPR008258">
    <property type="entry name" value="Transglycosylase_SLT_dom_1"/>
</dbReference>
<dbReference type="Gene3D" id="1.10.530.10">
    <property type="match status" value="1"/>
</dbReference>
<proteinExistence type="predicted"/>
<dbReference type="RefSeq" id="WP_020956900.1">
    <property type="nucleotide sequence ID" value="NZ_CACTIK010000199.1"/>
</dbReference>
<feature type="domain" description="Transglycosylase SLT" evidence="1">
    <location>
        <begin position="12"/>
        <end position="145"/>
    </location>
</feature>
<organism evidence="2">
    <name type="scientific">Enterobacter cloacae</name>
    <dbReference type="NCBI Taxonomy" id="550"/>
    <lineage>
        <taxon>Bacteria</taxon>
        <taxon>Pseudomonadati</taxon>
        <taxon>Pseudomonadota</taxon>
        <taxon>Gammaproteobacteria</taxon>
        <taxon>Enterobacterales</taxon>
        <taxon>Enterobacteriaceae</taxon>
        <taxon>Enterobacter</taxon>
        <taxon>Enterobacter cloacae complex</taxon>
    </lineage>
</organism>
<dbReference type="Pfam" id="PF01464">
    <property type="entry name" value="SLT"/>
    <property type="match status" value="1"/>
</dbReference>
<sequence>MIKAGLLSLALQCSPQVHPDTVFDVAKTESGLNPFAIAEIIPKAERAAKGKSVISHMPATKEEAMKIVNAIEKKGRRYSVGLMQITSTNFRQYHTTAEQLFDPCNNLKISEKIMLDCWQRSGKLKNALSCYYSGDPMIGQKREKEFSDTSYIERIAGKPLEPVQEVIVPSTRELKQPTKKIAPRQLAVIYPNYIVRGSVAPIQTQGNNNEQK</sequence>
<reference evidence="2" key="1">
    <citation type="submission" date="2015-01" db="EMBL/GenBank/DDBJ databases">
        <authorList>
            <person name="Zhao X.J."/>
            <person name="Ma P."/>
        </authorList>
    </citation>
    <scope>NUCLEOTIDE SEQUENCE</scope>
    <source>
        <strain evidence="2">ECN49</strain>
        <plasmid evidence="2">pKPC-ECN49</plasmid>
    </source>
</reference>
<dbReference type="CDD" id="cd16892">
    <property type="entry name" value="LT_VirB1-like"/>
    <property type="match status" value="1"/>
</dbReference>
<name>A0A0P0L3M4_ENTCL</name>
<evidence type="ECO:0000313" key="2">
    <source>
        <dbReference type="EMBL" id="ALK43880.1"/>
    </source>
</evidence>
<geneLocation type="plasmid" evidence="2">
    <name>pKPC-ECN49</name>
</geneLocation>